<protein>
    <submittedName>
        <fullName evidence="6">TetR/AcrR family transcriptional regulator</fullName>
    </submittedName>
</protein>
<dbReference type="GO" id="GO:0000976">
    <property type="term" value="F:transcription cis-regulatory region binding"/>
    <property type="evidence" value="ECO:0007669"/>
    <property type="project" value="TreeGrafter"/>
</dbReference>
<dbReference type="InterPro" id="IPR004111">
    <property type="entry name" value="Repressor_TetR_C"/>
</dbReference>
<dbReference type="PANTHER" id="PTHR30055:SF151">
    <property type="entry name" value="TRANSCRIPTIONAL REGULATORY PROTEIN"/>
    <property type="match status" value="1"/>
</dbReference>
<reference evidence="6 7" key="1">
    <citation type="submission" date="2019-07" db="EMBL/GenBank/DDBJ databases">
        <authorList>
            <person name="Zhao L.H."/>
        </authorList>
    </citation>
    <scope>NUCLEOTIDE SEQUENCE [LARGE SCALE GENOMIC DNA]</scope>
    <source>
        <strain evidence="6 7">Co35</strain>
    </source>
</reference>
<keyword evidence="2 4" id="KW-0238">DNA-binding</keyword>
<dbReference type="AlphaFoldDB" id="A0A554RVB5"/>
<dbReference type="OrthoDB" id="2570341at2"/>
<evidence type="ECO:0000313" key="6">
    <source>
        <dbReference type="EMBL" id="TSD58000.1"/>
    </source>
</evidence>
<name>A0A554RVB5_9ACTN</name>
<evidence type="ECO:0000313" key="7">
    <source>
        <dbReference type="Proteomes" id="UP000316988"/>
    </source>
</evidence>
<dbReference type="InterPro" id="IPR036271">
    <property type="entry name" value="Tet_transcr_reg_TetR-rel_C_sf"/>
</dbReference>
<dbReference type="SUPFAM" id="SSF46689">
    <property type="entry name" value="Homeodomain-like"/>
    <property type="match status" value="1"/>
</dbReference>
<keyword evidence="7" id="KW-1185">Reference proteome</keyword>
<evidence type="ECO:0000259" key="5">
    <source>
        <dbReference type="PROSITE" id="PS50977"/>
    </source>
</evidence>
<dbReference type="Pfam" id="PF02909">
    <property type="entry name" value="TetR_C_1"/>
    <property type="match status" value="1"/>
</dbReference>
<evidence type="ECO:0000256" key="1">
    <source>
        <dbReference type="ARBA" id="ARBA00023015"/>
    </source>
</evidence>
<dbReference type="Proteomes" id="UP000316988">
    <property type="component" value="Unassembled WGS sequence"/>
</dbReference>
<dbReference type="GO" id="GO:0003700">
    <property type="term" value="F:DNA-binding transcription factor activity"/>
    <property type="evidence" value="ECO:0007669"/>
    <property type="project" value="TreeGrafter"/>
</dbReference>
<evidence type="ECO:0000256" key="3">
    <source>
        <dbReference type="ARBA" id="ARBA00023163"/>
    </source>
</evidence>
<dbReference type="Pfam" id="PF00440">
    <property type="entry name" value="TetR_N"/>
    <property type="match status" value="1"/>
</dbReference>
<sequence>MSDESAAVEQARRRIAALWGQAPAPTRGRPARITRDEVIEAGIALADAEGLDAVSMRSVARRLEVGAMTLYSHVDGRRELLDAMVDRAYADFTIPDPDLPWRAGLERYAREMWAHRRRHPWLADVNAWRLPLGPHVFDVEEAGYRTLVDTGLSARRVAEIVGVVQNFVLGFARSVAAEEAEARDEGIDYETYWRSTSDFWEHYFDPERYPSMTRLWSSGAFDEDQGPFDVPLSGLLDTIEVLIERAQAEGASPIPSYEDCMARYDEEVARQIEEFEGKA</sequence>
<keyword evidence="3" id="KW-0804">Transcription</keyword>
<dbReference type="EMBL" id="VLNT01000016">
    <property type="protein sequence ID" value="TSD58000.1"/>
    <property type="molecule type" value="Genomic_DNA"/>
</dbReference>
<dbReference type="Gene3D" id="1.10.357.10">
    <property type="entry name" value="Tetracycline Repressor, domain 2"/>
    <property type="match status" value="1"/>
</dbReference>
<feature type="domain" description="HTH tetR-type" evidence="5">
    <location>
        <begin position="32"/>
        <end position="92"/>
    </location>
</feature>
<dbReference type="PROSITE" id="PS50977">
    <property type="entry name" value="HTH_TETR_2"/>
    <property type="match status" value="1"/>
</dbReference>
<organism evidence="6 7">
    <name type="scientific">Aeromicrobium piscarium</name>
    <dbReference type="NCBI Taxonomy" id="2590901"/>
    <lineage>
        <taxon>Bacteria</taxon>
        <taxon>Bacillati</taxon>
        <taxon>Actinomycetota</taxon>
        <taxon>Actinomycetes</taxon>
        <taxon>Propionibacteriales</taxon>
        <taxon>Nocardioidaceae</taxon>
        <taxon>Aeromicrobium</taxon>
    </lineage>
</organism>
<gene>
    <name evidence="6" type="ORF">FNM00_15210</name>
</gene>
<dbReference type="InterPro" id="IPR050109">
    <property type="entry name" value="HTH-type_TetR-like_transc_reg"/>
</dbReference>
<dbReference type="InterPro" id="IPR009057">
    <property type="entry name" value="Homeodomain-like_sf"/>
</dbReference>
<evidence type="ECO:0000256" key="4">
    <source>
        <dbReference type="PROSITE-ProRule" id="PRU00335"/>
    </source>
</evidence>
<dbReference type="InterPro" id="IPR001647">
    <property type="entry name" value="HTH_TetR"/>
</dbReference>
<proteinExistence type="predicted"/>
<evidence type="ECO:0000256" key="2">
    <source>
        <dbReference type="ARBA" id="ARBA00023125"/>
    </source>
</evidence>
<dbReference type="SUPFAM" id="SSF48498">
    <property type="entry name" value="Tetracyclin repressor-like, C-terminal domain"/>
    <property type="match status" value="1"/>
</dbReference>
<dbReference type="PANTHER" id="PTHR30055">
    <property type="entry name" value="HTH-TYPE TRANSCRIPTIONAL REGULATOR RUTR"/>
    <property type="match status" value="1"/>
</dbReference>
<accession>A0A554RVB5</accession>
<dbReference type="Gene3D" id="1.10.10.60">
    <property type="entry name" value="Homeodomain-like"/>
    <property type="match status" value="1"/>
</dbReference>
<dbReference type="GO" id="GO:0045892">
    <property type="term" value="P:negative regulation of DNA-templated transcription"/>
    <property type="evidence" value="ECO:0007669"/>
    <property type="project" value="InterPro"/>
</dbReference>
<keyword evidence="1" id="KW-0805">Transcription regulation</keyword>
<comment type="caution">
    <text evidence="6">The sequence shown here is derived from an EMBL/GenBank/DDBJ whole genome shotgun (WGS) entry which is preliminary data.</text>
</comment>
<feature type="DNA-binding region" description="H-T-H motif" evidence="4">
    <location>
        <begin position="55"/>
        <end position="74"/>
    </location>
</feature>
<dbReference type="RefSeq" id="WP_143914403.1">
    <property type="nucleotide sequence ID" value="NZ_VLNT01000016.1"/>
</dbReference>